<evidence type="ECO:0000313" key="1">
    <source>
        <dbReference type="EMBL" id="KAH0548877.1"/>
    </source>
</evidence>
<accession>A0AAV7ICP0</accession>
<reference evidence="1 2" key="1">
    <citation type="journal article" date="2021" name="J. Hered.">
        <title>A chromosome-level genome assembly of the parasitoid wasp, Cotesia glomerata (Hymenoptera: Braconidae).</title>
        <authorList>
            <person name="Pinto B.J."/>
            <person name="Weis J.J."/>
            <person name="Gamble T."/>
            <person name="Ode P.J."/>
            <person name="Paul R."/>
            <person name="Zaspel J.M."/>
        </authorList>
    </citation>
    <scope>NUCLEOTIDE SEQUENCE [LARGE SCALE GENOMIC DNA]</scope>
    <source>
        <strain evidence="1">CgM1</strain>
    </source>
</reference>
<dbReference type="AlphaFoldDB" id="A0AAV7ICP0"/>
<proteinExistence type="predicted"/>
<dbReference type="EMBL" id="JAHXZJ010001864">
    <property type="protein sequence ID" value="KAH0548877.1"/>
    <property type="molecule type" value="Genomic_DNA"/>
</dbReference>
<organism evidence="1 2">
    <name type="scientific">Cotesia glomerata</name>
    <name type="common">Lepidopteran parasitic wasp</name>
    <name type="synonym">Apanteles glomeratus</name>
    <dbReference type="NCBI Taxonomy" id="32391"/>
    <lineage>
        <taxon>Eukaryota</taxon>
        <taxon>Metazoa</taxon>
        <taxon>Ecdysozoa</taxon>
        <taxon>Arthropoda</taxon>
        <taxon>Hexapoda</taxon>
        <taxon>Insecta</taxon>
        <taxon>Pterygota</taxon>
        <taxon>Neoptera</taxon>
        <taxon>Endopterygota</taxon>
        <taxon>Hymenoptera</taxon>
        <taxon>Apocrita</taxon>
        <taxon>Ichneumonoidea</taxon>
        <taxon>Braconidae</taxon>
        <taxon>Microgastrinae</taxon>
        <taxon>Cotesia</taxon>
    </lineage>
</organism>
<protein>
    <submittedName>
        <fullName evidence="1">Uncharacterized protein</fullName>
    </submittedName>
</protein>
<evidence type="ECO:0000313" key="2">
    <source>
        <dbReference type="Proteomes" id="UP000826195"/>
    </source>
</evidence>
<name>A0AAV7ICP0_COTGL</name>
<comment type="caution">
    <text evidence="1">The sequence shown here is derived from an EMBL/GenBank/DDBJ whole genome shotgun (WGS) entry which is preliminary data.</text>
</comment>
<sequence>MEFEPGISEQDIECVIQVVVSMREIPAFNLNSNFPIPEFTVLAPERRTLHTGYLIFWSVHVQTYVVTGSLAEGNHDL</sequence>
<dbReference type="Proteomes" id="UP000826195">
    <property type="component" value="Unassembled WGS sequence"/>
</dbReference>
<gene>
    <name evidence="1" type="ORF">KQX54_003713</name>
</gene>
<keyword evidence="2" id="KW-1185">Reference proteome</keyword>